<sequence>MEDHEKNLLLLIVIGASIGFAKLLVSDEKLTWRLTIGRTILGAATSTIAGAIILQIPDINPLALIAIASALGILGSTFIENWLKSQSSKWGIK</sequence>
<gene>
    <name evidence="2" type="ORF">CWI32_08235</name>
</gene>
<dbReference type="EMBL" id="PHRG01000003">
    <property type="protein sequence ID" value="PJO75507.1"/>
    <property type="molecule type" value="Genomic_DNA"/>
</dbReference>
<protein>
    <submittedName>
        <fullName evidence="2">Holin</fullName>
    </submittedName>
</protein>
<proteinExistence type="predicted"/>
<dbReference type="Pfam" id="PF04550">
    <property type="entry name" value="Phage_holin_3_2"/>
    <property type="match status" value="1"/>
</dbReference>
<keyword evidence="1" id="KW-1133">Transmembrane helix</keyword>
<dbReference type="GO" id="GO:0044660">
    <property type="term" value="P:viral release via pore formation in host cell membrane"/>
    <property type="evidence" value="ECO:0007669"/>
    <property type="project" value="InterPro"/>
</dbReference>
<accession>A0A2H9YS81</accession>
<keyword evidence="1" id="KW-0812">Transmembrane</keyword>
<dbReference type="Proteomes" id="UP000243446">
    <property type="component" value="Unassembled WGS sequence"/>
</dbReference>
<dbReference type="RefSeq" id="WP_100535081.1">
    <property type="nucleotide sequence ID" value="NZ_CBDBYO010000017.1"/>
</dbReference>
<feature type="transmembrane region" description="Helical" evidence="1">
    <location>
        <begin position="6"/>
        <end position="25"/>
    </location>
</feature>
<evidence type="ECO:0000313" key="3">
    <source>
        <dbReference type="Proteomes" id="UP000243446"/>
    </source>
</evidence>
<dbReference type="AlphaFoldDB" id="A0A2H9YS81"/>
<comment type="caution">
    <text evidence="2">The sequence shown here is derived from an EMBL/GenBank/DDBJ whole genome shotgun (WGS) entry which is preliminary data.</text>
</comment>
<organism evidence="2 3">
    <name type="scientific">Acinetobacter pseudolwoffii</name>
    <dbReference type="NCBI Taxonomy" id="2053287"/>
    <lineage>
        <taxon>Bacteria</taxon>
        <taxon>Pseudomonadati</taxon>
        <taxon>Pseudomonadota</taxon>
        <taxon>Gammaproteobacteria</taxon>
        <taxon>Moraxellales</taxon>
        <taxon>Moraxellaceae</taxon>
        <taxon>Acinetobacter</taxon>
    </lineage>
</organism>
<reference evidence="2 3" key="1">
    <citation type="submission" date="2017-11" db="EMBL/GenBank/DDBJ databases">
        <title>Revising the taxonomy of the Acinetobacter lwoffii group: the description of Acinetobacter pseudolwoffii sp. nov. and emended description of Acinetobacter lwoffii.</title>
        <authorList>
            <person name="Nemec A."/>
            <person name="Radolfova-Krizova L."/>
        </authorList>
    </citation>
    <scope>NUCLEOTIDE SEQUENCE [LARGE SCALE GENOMIC DNA]</scope>
    <source>
        <strain evidence="2 3">ANC 5044</strain>
    </source>
</reference>
<name>A0A2H9YS81_9GAMM</name>
<dbReference type="InterPro" id="IPR007633">
    <property type="entry name" value="Phage_P2_Holin"/>
</dbReference>
<evidence type="ECO:0000256" key="1">
    <source>
        <dbReference type="SAM" id="Phobius"/>
    </source>
</evidence>
<feature type="transmembrane region" description="Helical" evidence="1">
    <location>
        <begin position="62"/>
        <end position="83"/>
    </location>
</feature>
<dbReference type="GeneID" id="97176658"/>
<evidence type="ECO:0000313" key="2">
    <source>
        <dbReference type="EMBL" id="PJO75507.1"/>
    </source>
</evidence>
<feature type="transmembrane region" description="Helical" evidence="1">
    <location>
        <begin position="37"/>
        <end position="56"/>
    </location>
</feature>
<keyword evidence="1" id="KW-0472">Membrane</keyword>